<name>A0A5D2FQ15_GOSDA</name>
<keyword evidence="2" id="KW-1185">Reference proteome</keyword>
<evidence type="ECO:0000313" key="1">
    <source>
        <dbReference type="EMBL" id="TYH07450.1"/>
    </source>
</evidence>
<evidence type="ECO:0000313" key="2">
    <source>
        <dbReference type="Proteomes" id="UP000323506"/>
    </source>
</evidence>
<organism evidence="1 2">
    <name type="scientific">Gossypium darwinii</name>
    <name type="common">Darwin's cotton</name>
    <name type="synonym">Gossypium barbadense var. darwinii</name>
    <dbReference type="NCBI Taxonomy" id="34276"/>
    <lineage>
        <taxon>Eukaryota</taxon>
        <taxon>Viridiplantae</taxon>
        <taxon>Streptophyta</taxon>
        <taxon>Embryophyta</taxon>
        <taxon>Tracheophyta</taxon>
        <taxon>Spermatophyta</taxon>
        <taxon>Magnoliopsida</taxon>
        <taxon>eudicotyledons</taxon>
        <taxon>Gunneridae</taxon>
        <taxon>Pentapetalae</taxon>
        <taxon>rosids</taxon>
        <taxon>malvids</taxon>
        <taxon>Malvales</taxon>
        <taxon>Malvaceae</taxon>
        <taxon>Malvoideae</taxon>
        <taxon>Gossypium</taxon>
    </lineage>
</organism>
<reference evidence="1 2" key="1">
    <citation type="submission" date="2019-06" db="EMBL/GenBank/DDBJ databases">
        <title>WGS assembly of Gossypium darwinii.</title>
        <authorList>
            <person name="Chen Z.J."/>
            <person name="Sreedasyam A."/>
            <person name="Ando A."/>
            <person name="Song Q."/>
            <person name="De L."/>
            <person name="Hulse-Kemp A."/>
            <person name="Ding M."/>
            <person name="Ye W."/>
            <person name="Kirkbride R."/>
            <person name="Jenkins J."/>
            <person name="Plott C."/>
            <person name="Lovell J."/>
            <person name="Lin Y.-M."/>
            <person name="Vaughn R."/>
            <person name="Liu B."/>
            <person name="Li W."/>
            <person name="Simpson S."/>
            <person name="Scheffler B."/>
            <person name="Saski C."/>
            <person name="Grover C."/>
            <person name="Hu G."/>
            <person name="Conover J."/>
            <person name="Carlson J."/>
            <person name="Shu S."/>
            <person name="Boston L."/>
            <person name="Williams M."/>
            <person name="Peterson D."/>
            <person name="Mcgee K."/>
            <person name="Jones D."/>
            <person name="Wendel J."/>
            <person name="Stelly D."/>
            <person name="Grimwood J."/>
            <person name="Schmutz J."/>
        </authorList>
    </citation>
    <scope>NUCLEOTIDE SEQUENCE [LARGE SCALE GENOMIC DNA]</scope>
    <source>
        <strain evidence="1">1808015.09</strain>
    </source>
</reference>
<dbReference type="AlphaFoldDB" id="A0A5D2FQ15"/>
<dbReference type="Proteomes" id="UP000323506">
    <property type="component" value="Chromosome A08"/>
</dbReference>
<dbReference type="EMBL" id="CM017695">
    <property type="protein sequence ID" value="TYH07450.1"/>
    <property type="molecule type" value="Genomic_DNA"/>
</dbReference>
<proteinExistence type="predicted"/>
<gene>
    <name evidence="1" type="ORF">ES288_A08G234400v1</name>
</gene>
<sequence>MILTMSACFSIAIGLYGKGQLFHIGLMSPKKGERNGIFKICFFMGFDDIS</sequence>
<accession>A0A5D2FQ15</accession>
<protein>
    <submittedName>
        <fullName evidence="1">Uncharacterized protein</fullName>
    </submittedName>
</protein>